<feature type="binding site" evidence="3">
    <location>
        <position position="47"/>
    </location>
    <ligand>
        <name>FAD</name>
        <dbReference type="ChEBI" id="CHEBI:57692"/>
    </ligand>
</feature>
<dbReference type="GO" id="GO:0003677">
    <property type="term" value="F:DNA binding"/>
    <property type="evidence" value="ECO:0007669"/>
    <property type="project" value="TreeGrafter"/>
</dbReference>
<dbReference type="InterPro" id="IPR005101">
    <property type="entry name" value="Cryptochr/Photolyase_FAD-bd"/>
</dbReference>
<dbReference type="Gene3D" id="1.10.579.10">
    <property type="entry name" value="DNA Cyclobutane Dipyrimidine Photolyase, subunit A, domain 3"/>
    <property type="match status" value="1"/>
</dbReference>
<evidence type="ECO:0000259" key="4">
    <source>
        <dbReference type="Pfam" id="PF03441"/>
    </source>
</evidence>
<dbReference type="AlphaFoldDB" id="A0A2P8F7N8"/>
<dbReference type="Pfam" id="PF03441">
    <property type="entry name" value="FAD_binding_7"/>
    <property type="match status" value="1"/>
</dbReference>
<comment type="caution">
    <text evidence="5">The sequence shown here is derived from an EMBL/GenBank/DDBJ whole genome shotgun (WGS) entry which is preliminary data.</text>
</comment>
<evidence type="ECO:0000313" key="5">
    <source>
        <dbReference type="EMBL" id="PSL17729.1"/>
    </source>
</evidence>
<name>A0A2P8F7N8_9RHOB</name>
<evidence type="ECO:0000256" key="1">
    <source>
        <dbReference type="ARBA" id="ARBA00022630"/>
    </source>
</evidence>
<dbReference type="PANTHER" id="PTHR11455:SF9">
    <property type="entry name" value="CRYPTOCHROME CIRCADIAN CLOCK 5 ISOFORM X1"/>
    <property type="match status" value="1"/>
</dbReference>
<dbReference type="GO" id="GO:0009416">
    <property type="term" value="P:response to light stimulus"/>
    <property type="evidence" value="ECO:0007669"/>
    <property type="project" value="TreeGrafter"/>
</dbReference>
<keyword evidence="2 3" id="KW-0274">FAD</keyword>
<accession>A0A2P8F7N8</accession>
<comment type="cofactor">
    <cofactor evidence="3">
        <name>FAD</name>
        <dbReference type="ChEBI" id="CHEBI:57692"/>
    </cofactor>
    <text evidence="3">Binds 1 FAD per subunit.</text>
</comment>
<dbReference type="Proteomes" id="UP000240418">
    <property type="component" value="Unassembled WGS sequence"/>
</dbReference>
<dbReference type="PANTHER" id="PTHR11455">
    <property type="entry name" value="CRYPTOCHROME"/>
    <property type="match status" value="1"/>
</dbReference>
<keyword evidence="6" id="KW-1185">Reference proteome</keyword>
<gene>
    <name evidence="5" type="ORF">CLV88_11576</name>
</gene>
<dbReference type="InterPro" id="IPR002081">
    <property type="entry name" value="Cryptochrome/DNA_photolyase_1"/>
</dbReference>
<protein>
    <submittedName>
        <fullName evidence="5">DNA photolyase-like FAD binding protein</fullName>
    </submittedName>
</protein>
<evidence type="ECO:0000256" key="3">
    <source>
        <dbReference type="PIRSR" id="PIRSR602081-1"/>
    </source>
</evidence>
<dbReference type="EMBL" id="PYGJ01000015">
    <property type="protein sequence ID" value="PSL17729.1"/>
    <property type="molecule type" value="Genomic_DNA"/>
</dbReference>
<dbReference type="GO" id="GO:0003904">
    <property type="term" value="F:deoxyribodipyrimidine photo-lyase activity"/>
    <property type="evidence" value="ECO:0007669"/>
    <property type="project" value="TreeGrafter"/>
</dbReference>
<keyword evidence="1 3" id="KW-0285">Flavoprotein</keyword>
<dbReference type="InterPro" id="IPR036134">
    <property type="entry name" value="Crypto/Photolyase_FAD-like_sf"/>
</dbReference>
<feature type="domain" description="Cryptochrome/DNA photolyase FAD-binding" evidence="4">
    <location>
        <begin position="48"/>
        <end position="166"/>
    </location>
</feature>
<dbReference type="GO" id="GO:0071949">
    <property type="term" value="F:FAD binding"/>
    <property type="evidence" value="ECO:0007669"/>
    <property type="project" value="TreeGrafter"/>
</dbReference>
<evidence type="ECO:0000256" key="2">
    <source>
        <dbReference type="ARBA" id="ARBA00022827"/>
    </source>
</evidence>
<evidence type="ECO:0000313" key="6">
    <source>
        <dbReference type="Proteomes" id="UP000240418"/>
    </source>
</evidence>
<dbReference type="SUPFAM" id="SSF48173">
    <property type="entry name" value="Cryptochrome/photolyase FAD-binding domain"/>
    <property type="match status" value="1"/>
</dbReference>
<reference evidence="5 6" key="1">
    <citation type="submission" date="2018-03" db="EMBL/GenBank/DDBJ databases">
        <title>Genomic Encyclopedia of Archaeal and Bacterial Type Strains, Phase II (KMG-II): from individual species to whole genera.</title>
        <authorList>
            <person name="Goeker M."/>
        </authorList>
    </citation>
    <scope>NUCLEOTIDE SEQUENCE [LARGE SCALE GENOMIC DNA]</scope>
    <source>
        <strain evidence="5 6">DSM 100673</strain>
    </source>
</reference>
<sequence length="275" mass="30856">MRALGCRRIWHGAALSLREVVQATWARQREVKARAARDGWSGALSSFSGRLHCHCHFIQKLEDAPRIEFENLHRGYVGIRPSAPDTDRLAVWARGETGLPFVDACMRSLRATGWLNFRMRAMVMAVASYHLWLHWRAPGLELARLFTDYEPGIHYRPRLIAASGVHTVFPQLSLHPTFGCLVPQLQTHLIVKPVDPLGFHLPALPSQKDVDAPVSIAHTRLSYFFDACPKFDLLVAMRSIMVGRAMRLRNTAGAANADAPNRPEVINQFPAASRL</sequence>
<proteinExistence type="predicted"/>
<keyword evidence="5" id="KW-0456">Lyase</keyword>
<organism evidence="5 6">
    <name type="scientific">Shimia abyssi</name>
    <dbReference type="NCBI Taxonomy" id="1662395"/>
    <lineage>
        <taxon>Bacteria</taxon>
        <taxon>Pseudomonadati</taxon>
        <taxon>Pseudomonadota</taxon>
        <taxon>Alphaproteobacteria</taxon>
        <taxon>Rhodobacterales</taxon>
        <taxon>Roseobacteraceae</taxon>
    </lineage>
</organism>